<dbReference type="GO" id="GO:0003677">
    <property type="term" value="F:DNA binding"/>
    <property type="evidence" value="ECO:0007669"/>
    <property type="project" value="TreeGrafter"/>
</dbReference>
<dbReference type="InterPro" id="IPR027417">
    <property type="entry name" value="P-loop_NTPase"/>
</dbReference>
<reference evidence="6 7" key="1">
    <citation type="submission" date="2019-05" db="EMBL/GenBank/DDBJ databases">
        <title>The Complete Genome Sequence of the n-alkane-degrading Desulfoglaeba alkanexedens ALDC reveals multiple alkylsuccinate synthase gene clusters.</title>
        <authorList>
            <person name="Callaghan A.V."/>
            <person name="Davidova I.A."/>
            <person name="Duncan K.E."/>
            <person name="Morris B."/>
            <person name="McInerney M.J."/>
        </authorList>
    </citation>
    <scope>NUCLEOTIDE SEQUENCE [LARGE SCALE GENOMIC DNA]</scope>
    <source>
        <strain evidence="6 7">ALDC</strain>
    </source>
</reference>
<dbReference type="InterPro" id="IPR001650">
    <property type="entry name" value="Helicase_C-like"/>
</dbReference>
<dbReference type="Proteomes" id="UP000298602">
    <property type="component" value="Chromosome"/>
</dbReference>
<dbReference type="Gene3D" id="3.40.50.300">
    <property type="entry name" value="P-loop containing nucleotide triphosphate hydrolases"/>
    <property type="match status" value="2"/>
</dbReference>
<dbReference type="PROSITE" id="PS51194">
    <property type="entry name" value="HELICASE_CTER"/>
    <property type="match status" value="1"/>
</dbReference>
<dbReference type="SMART" id="SM00490">
    <property type="entry name" value="HELICc"/>
    <property type="match status" value="1"/>
</dbReference>
<dbReference type="InterPro" id="IPR052511">
    <property type="entry name" value="ATP-dep_Helicase"/>
</dbReference>
<dbReference type="Pfam" id="PF00271">
    <property type="entry name" value="Helicase_C"/>
    <property type="match status" value="1"/>
</dbReference>
<dbReference type="Pfam" id="PF00270">
    <property type="entry name" value="DEAD"/>
    <property type="match status" value="1"/>
</dbReference>
<feature type="domain" description="Helicase ATP-binding" evidence="4">
    <location>
        <begin position="101"/>
        <end position="288"/>
    </location>
</feature>
<name>A0A4P8L560_9BACT</name>
<dbReference type="OrthoDB" id="9815222at2"/>
<reference evidence="6 7" key="2">
    <citation type="submission" date="2019-05" db="EMBL/GenBank/DDBJ databases">
        <authorList>
            <person name="Suflita J.M."/>
            <person name="Marks C.R."/>
        </authorList>
    </citation>
    <scope>NUCLEOTIDE SEQUENCE [LARGE SCALE GENOMIC DNA]</scope>
    <source>
        <strain evidence="6 7">ALDC</strain>
    </source>
</reference>
<dbReference type="InterPro" id="IPR014001">
    <property type="entry name" value="Helicase_ATP-bd"/>
</dbReference>
<dbReference type="CDD" id="cd17923">
    <property type="entry name" value="DEXHc_Hrq1-like"/>
    <property type="match status" value="1"/>
</dbReference>
<gene>
    <name evidence="6" type="ORF">FDQ92_13190</name>
</gene>
<dbReference type="GO" id="GO:0016887">
    <property type="term" value="F:ATP hydrolysis activity"/>
    <property type="evidence" value="ECO:0007669"/>
    <property type="project" value="TreeGrafter"/>
</dbReference>
<dbReference type="Gene3D" id="3.40.960.10">
    <property type="entry name" value="VSR Endonuclease"/>
    <property type="match status" value="1"/>
</dbReference>
<evidence type="ECO:0000313" key="6">
    <source>
        <dbReference type="EMBL" id="QCQ23040.1"/>
    </source>
</evidence>
<keyword evidence="6" id="KW-0347">Helicase</keyword>
<organism evidence="6 7">
    <name type="scientific">Desulfoglaeba alkanexedens ALDC</name>
    <dbReference type="NCBI Taxonomy" id="980445"/>
    <lineage>
        <taxon>Bacteria</taxon>
        <taxon>Pseudomonadati</taxon>
        <taxon>Thermodesulfobacteriota</taxon>
        <taxon>Syntrophobacteria</taxon>
        <taxon>Syntrophobacterales</taxon>
        <taxon>Syntrophobacteraceae</taxon>
        <taxon>Desulfoglaeba</taxon>
    </lineage>
</organism>
<evidence type="ECO:0000259" key="4">
    <source>
        <dbReference type="PROSITE" id="PS51192"/>
    </source>
</evidence>
<dbReference type="Pfam" id="PF09369">
    <property type="entry name" value="MZB"/>
    <property type="match status" value="1"/>
</dbReference>
<dbReference type="PANTHER" id="PTHR47962">
    <property type="entry name" value="ATP-DEPENDENT HELICASE LHR-RELATED-RELATED"/>
    <property type="match status" value="1"/>
</dbReference>
<dbReference type="KEGG" id="dax:FDQ92_13190"/>
<dbReference type="InterPro" id="IPR018973">
    <property type="entry name" value="MZB"/>
</dbReference>
<keyword evidence="6" id="KW-0378">Hydrolase</keyword>
<proteinExistence type="predicted"/>
<dbReference type="SMART" id="SM00487">
    <property type="entry name" value="DEXDc"/>
    <property type="match status" value="1"/>
</dbReference>
<protein>
    <submittedName>
        <fullName evidence="6">DEAD/DEAH box helicase</fullName>
    </submittedName>
</protein>
<dbReference type="GO" id="GO:0004386">
    <property type="term" value="F:helicase activity"/>
    <property type="evidence" value="ECO:0007669"/>
    <property type="project" value="UniProtKB-KW"/>
</dbReference>
<feature type="region of interest" description="Disordered" evidence="3">
    <location>
        <begin position="672"/>
        <end position="693"/>
    </location>
</feature>
<keyword evidence="1" id="KW-0547">Nucleotide-binding</keyword>
<evidence type="ECO:0000259" key="5">
    <source>
        <dbReference type="PROSITE" id="PS51194"/>
    </source>
</evidence>
<dbReference type="EMBL" id="CP040098">
    <property type="protein sequence ID" value="QCQ23040.1"/>
    <property type="molecule type" value="Genomic_DNA"/>
</dbReference>
<dbReference type="SUPFAM" id="SSF52540">
    <property type="entry name" value="P-loop containing nucleoside triphosphate hydrolases"/>
    <property type="match status" value="1"/>
</dbReference>
<dbReference type="RefSeq" id="WP_137425323.1">
    <property type="nucleotide sequence ID" value="NZ_CP040098.1"/>
</dbReference>
<dbReference type="InterPro" id="IPR011545">
    <property type="entry name" value="DEAD/DEAH_box_helicase_dom"/>
</dbReference>
<dbReference type="GO" id="GO:0005524">
    <property type="term" value="F:ATP binding"/>
    <property type="evidence" value="ECO:0007669"/>
    <property type="project" value="UniProtKB-KW"/>
</dbReference>
<feature type="domain" description="Helicase C-terminal" evidence="5">
    <location>
        <begin position="971"/>
        <end position="1119"/>
    </location>
</feature>
<keyword evidence="2" id="KW-0067">ATP-binding</keyword>
<accession>A0A4P8L560</accession>
<sequence length="1779" mass="202400">MDIFALRDKLVEDYNEYTRSFIKIGDPRIDRFVTEELNAGAFWPEPLIQLNPSFESGGTIDDLVERGILHPKCSEIFRLGKSDEDPLGKELSLYRHQLDAILKAKEGRSYVLTSGTGSGKSLTYIVPIVSHVLHRGSGKGIQAIVVYPMNALANSQAEELSKYLQKVYPERLPPVRFARYTGQERGAEREQIRTNPPDILLTNYMMLELLLTRREDAGLVEAARALRFLVFDELHTYRGRQGADVAMLIRRCRLAFGAEDIVCVGTSATMASEGTSEDQKQHVAQVGQKLFGVPFTSDQIIGEALERATRELDFNAPDVIAQLRHAIETDAEAPDDTDSFCSHPLSSWIESAFGIRTESETGRLVRQAPRRLLGGDGAAEALARITSMDSSRCAHVIRRFLLKGSQIYRSASSRFPVFAFRLHQFFTRGDTVWTTIEPEDQRHLELSKKISKPGEPQKLLFPLVFCRHCGAAYYRVKVAKDEHGRRLLPREDRQEEDEHLTIPGYLFISSQRPWPRTVGPEMLERLPDFMKEWTVEETERPARDAKKDLPEPVFVDASGRIVSEGEGLDAAFIQGHFPFCLHCGVAYTRHQRAERTKLATLGVDNRSTATTILAIRALIELQGDVQLRREARKLLSFTDNRQDASLQAGHFNDFAQVALLRSGLFKALETAGAPSTLNPGPNRTAAREGRSPEGFHSAGLKHYQLSRYVLDAMGRAFEEYASDPDVRGPGRQTTEDALRRVIEYFLYRDLQRGWRVTAPNLEECGLLRFDYEGLTGDESLLAEKDLWESGFTIRTTSKDSTFIPTPEPLRSLSADVREEILRTLLDVLRRSLAIKVDVLNPSKQHDLVEQTRSRLREDTVWYLDDPRDLVKATVAYPRPQRKGKRRDDPYGLFVSSYGAFGRYVKRTLNRNAPGIRLGRAEIDEIIGFLFLGLRRYGIVEQVRGDRDGEDPGYQINPDAVRWLPGTGAIRPIDRTRLAEAGEVPPEVNRYFVECYRRFVDLKCLLEAREHTAQVDAELRKDREDRFRSGRLPLLFCSPTMELGVDIADLNVVNLRNVPPTPANYAQRSGRAGRGGEPALVYTYCAGRSPHDQYFFREPEQMVAGVVAPPRIDIANRDLIRSHIHAVWMEIAKPDLGRTLTQVLDLRPEDGGLPLPIQEAILEVLRNLRYRSQALERAQRLVWSIREELSASPWFHENWVKDILDQLEKSFDTACDRWRSLYRAAVRQRELHHRIIGDHSRPENERDHSRRLRAQAESQIRLLTEAEGLYEGDFYSYRYFATEGFLPGYNFPRLPISAYIPGRRKREGRDEFVSRPRFLAISEFGPRALIYHEGARYRVYKANLDFGSDDVEATHSLATAVMKRCAGCGYAHMEQGLAFAEICDRCGTTLDRSACIENLVYMQNVSLQPAQRITCDEEERQRLGYRIVTAYRFPEVGGRLDRRDAEIWCDGDLMLRLSYGDAADLFRINLGWSNQRRNQRVGFDLDLERGYWSRNQADTEDSDNALASGRVQRVVPYIRDTKNALVMSFDPPPGMLEMAGLQAAFKEAVQKYFQIEPRELGCEPLPDADNRREILFYEASEGGAGVLRQIVDDPSVFPALARTALEICHFDPVTLEDKASNTCGQACYACLLDYGNQPDHRYLDRYLVRDFLARLTAAQCRPSGGVGSREERLAALRKRCDSALEKKWLDVLDKLLLNPPSDAQVLIEACHTRPDFFYADTNAAIYIDGPPHDDPAQIREDEAVTQRLMEHGYIVIRFHHKDDWTEIFRRHPDIFGRIGS</sequence>
<evidence type="ECO:0000256" key="2">
    <source>
        <dbReference type="ARBA" id="ARBA00022840"/>
    </source>
</evidence>
<evidence type="ECO:0000256" key="3">
    <source>
        <dbReference type="SAM" id="MobiDB-lite"/>
    </source>
</evidence>
<dbReference type="PANTHER" id="PTHR47962:SF5">
    <property type="entry name" value="ATP-DEPENDENT HELICASE LHR-RELATED"/>
    <property type="match status" value="1"/>
</dbReference>
<evidence type="ECO:0000313" key="7">
    <source>
        <dbReference type="Proteomes" id="UP000298602"/>
    </source>
</evidence>
<keyword evidence="7" id="KW-1185">Reference proteome</keyword>
<dbReference type="PROSITE" id="PS51192">
    <property type="entry name" value="HELICASE_ATP_BIND_1"/>
    <property type="match status" value="1"/>
</dbReference>
<evidence type="ECO:0000256" key="1">
    <source>
        <dbReference type="ARBA" id="ARBA00022741"/>
    </source>
</evidence>